<dbReference type="AlphaFoldDB" id="C0ESY2"/>
<evidence type="ECO:0000313" key="2">
    <source>
        <dbReference type="EMBL" id="EEG37618.1"/>
    </source>
</evidence>
<comment type="caution">
    <text evidence="2">The sequence shown here is derived from an EMBL/GenBank/DDBJ whole genome shotgun (WGS) entry which is preliminary data.</text>
</comment>
<gene>
    <name evidence="2" type="ORF">EUBHAL_00505</name>
</gene>
<dbReference type="RefSeq" id="WP_005344361.1">
    <property type="nucleotide sequence ID" value="NZ_ACEP01000030.1"/>
</dbReference>
<evidence type="ECO:0000259" key="1">
    <source>
        <dbReference type="Pfam" id="PF13614"/>
    </source>
</evidence>
<accession>C0ESY2</accession>
<organism evidence="2 3">
    <name type="scientific">Anaerobutyricum hallii DSM 3353</name>
    <dbReference type="NCBI Taxonomy" id="411469"/>
    <lineage>
        <taxon>Bacteria</taxon>
        <taxon>Bacillati</taxon>
        <taxon>Bacillota</taxon>
        <taxon>Clostridia</taxon>
        <taxon>Lachnospirales</taxon>
        <taxon>Lachnospiraceae</taxon>
        <taxon>Anaerobutyricum</taxon>
    </lineage>
</organism>
<name>C0ESY2_9FIRM</name>
<dbReference type="Pfam" id="PF13614">
    <property type="entry name" value="AAA_31"/>
    <property type="match status" value="1"/>
</dbReference>
<feature type="domain" description="AAA" evidence="1">
    <location>
        <begin position="1"/>
        <end position="91"/>
    </location>
</feature>
<dbReference type="Gene3D" id="3.40.50.300">
    <property type="entry name" value="P-loop containing nucleotide triphosphate hydrolases"/>
    <property type="match status" value="1"/>
</dbReference>
<sequence>MKVYVVANLKGGVGKTTTTVNVAYTFSEMGGRVLVIDLDPQCNCTRFFAKVNGYSKTVRDVLENPKGINSAVYRTKYQDIDIVKGSVKITEQKTP</sequence>
<dbReference type="EMBL" id="ACEP01000030">
    <property type="protein sequence ID" value="EEG37618.1"/>
    <property type="molecule type" value="Genomic_DNA"/>
</dbReference>
<evidence type="ECO:0000313" key="3">
    <source>
        <dbReference type="Proteomes" id="UP000003174"/>
    </source>
</evidence>
<dbReference type="PANTHER" id="PTHR13696">
    <property type="entry name" value="P-LOOP CONTAINING NUCLEOSIDE TRIPHOSPHATE HYDROLASE"/>
    <property type="match status" value="1"/>
</dbReference>
<dbReference type="Proteomes" id="UP000003174">
    <property type="component" value="Unassembled WGS sequence"/>
</dbReference>
<dbReference type="PANTHER" id="PTHR13696:SF99">
    <property type="entry name" value="COBYRINIC ACID AC-DIAMIDE SYNTHASE"/>
    <property type="match status" value="1"/>
</dbReference>
<reference evidence="2 3" key="2">
    <citation type="submission" date="2009-02" db="EMBL/GenBank/DDBJ databases">
        <title>Draft genome sequence of Eubacterium hallii (DSM 3353).</title>
        <authorList>
            <person name="Sudarsanam P."/>
            <person name="Ley R."/>
            <person name="Guruge J."/>
            <person name="Turnbaugh P.J."/>
            <person name="Mahowald M."/>
            <person name="Liep D."/>
            <person name="Gordon J."/>
        </authorList>
    </citation>
    <scope>NUCLEOTIDE SEQUENCE [LARGE SCALE GENOMIC DNA]</scope>
    <source>
        <strain evidence="2 3">DSM 3353</strain>
    </source>
</reference>
<proteinExistence type="predicted"/>
<dbReference type="InterPro" id="IPR025669">
    <property type="entry name" value="AAA_dom"/>
</dbReference>
<dbReference type="SUPFAM" id="SSF52540">
    <property type="entry name" value="P-loop containing nucleoside triphosphate hydrolases"/>
    <property type="match status" value="1"/>
</dbReference>
<dbReference type="InterPro" id="IPR050678">
    <property type="entry name" value="DNA_Partitioning_ATPase"/>
</dbReference>
<dbReference type="InterPro" id="IPR027417">
    <property type="entry name" value="P-loop_NTPase"/>
</dbReference>
<protein>
    <recommendedName>
        <fullName evidence="1">AAA domain-containing protein</fullName>
    </recommendedName>
</protein>
<feature type="non-terminal residue" evidence="2">
    <location>
        <position position="95"/>
    </location>
</feature>
<reference evidence="2 3" key="1">
    <citation type="submission" date="2009-01" db="EMBL/GenBank/DDBJ databases">
        <authorList>
            <person name="Fulton L."/>
            <person name="Clifton S."/>
            <person name="Fulton B."/>
            <person name="Xu J."/>
            <person name="Minx P."/>
            <person name="Pepin K.H."/>
            <person name="Johnson M."/>
            <person name="Bhonagiri V."/>
            <person name="Nash W.E."/>
            <person name="Mardis E.R."/>
            <person name="Wilson R.K."/>
        </authorList>
    </citation>
    <scope>NUCLEOTIDE SEQUENCE [LARGE SCALE GENOMIC DNA]</scope>
    <source>
        <strain evidence="2 3">DSM 3353</strain>
    </source>
</reference>
<dbReference type="CDD" id="cd02042">
    <property type="entry name" value="ParAB_family"/>
    <property type="match status" value="1"/>
</dbReference>
<dbReference type="eggNOG" id="COG1192">
    <property type="taxonomic scope" value="Bacteria"/>
</dbReference>